<proteinExistence type="predicted"/>
<feature type="region of interest" description="Disordered" evidence="1">
    <location>
        <begin position="88"/>
        <end position="119"/>
    </location>
</feature>
<keyword evidence="3" id="KW-1185">Reference proteome</keyword>
<feature type="compositionally biased region" description="Low complexity" evidence="1">
    <location>
        <begin position="100"/>
        <end position="113"/>
    </location>
</feature>
<dbReference type="Gramene" id="PRQ22108">
    <property type="protein sequence ID" value="PRQ22108"/>
    <property type="gene ID" value="RchiOBHm_Chr6g0246631"/>
</dbReference>
<comment type="caution">
    <text evidence="2">The sequence shown here is derived from an EMBL/GenBank/DDBJ whole genome shotgun (WGS) entry which is preliminary data.</text>
</comment>
<reference evidence="2 3" key="1">
    <citation type="journal article" date="2018" name="Nat. Genet.">
        <title>The Rosa genome provides new insights in the design of modern roses.</title>
        <authorList>
            <person name="Bendahmane M."/>
        </authorList>
    </citation>
    <scope>NUCLEOTIDE SEQUENCE [LARGE SCALE GENOMIC DNA]</scope>
    <source>
        <strain evidence="3">cv. Old Blush</strain>
    </source>
</reference>
<protein>
    <submittedName>
        <fullName evidence="2">Uncharacterized protein</fullName>
    </submittedName>
</protein>
<evidence type="ECO:0000313" key="3">
    <source>
        <dbReference type="Proteomes" id="UP000238479"/>
    </source>
</evidence>
<feature type="region of interest" description="Disordered" evidence="1">
    <location>
        <begin position="1"/>
        <end position="34"/>
    </location>
</feature>
<dbReference type="Proteomes" id="UP000238479">
    <property type="component" value="Chromosome 6"/>
</dbReference>
<sequence length="150" mass="16156">MAARSPNVRLRKAPNRKSPSLKCPLTAPAKSSKPRVSRLALISSISHKIVDAKDKAKPFPSKITATIPNVKAKQPSTVAKALTTPRIRKPISNPDTFRSVRNPKPKNVAVPKNKTSEGGTVDILETRNKDGIAFKSIASIPGGNHSRPKI</sequence>
<dbReference type="PANTHER" id="PTHR37241:SF1">
    <property type="entry name" value="NEUROFILAMENT HEAVY PROTEIN"/>
    <property type="match status" value="1"/>
</dbReference>
<name>A0A2P6PJK7_ROSCH</name>
<evidence type="ECO:0000313" key="2">
    <source>
        <dbReference type="EMBL" id="PRQ22108.1"/>
    </source>
</evidence>
<evidence type="ECO:0000256" key="1">
    <source>
        <dbReference type="SAM" id="MobiDB-lite"/>
    </source>
</evidence>
<gene>
    <name evidence="2" type="ORF">RchiOBHm_Chr6g0246631</name>
</gene>
<dbReference type="PANTHER" id="PTHR37241">
    <property type="entry name" value="NEUROFILAMENT HEAVY PROTEIN"/>
    <property type="match status" value="1"/>
</dbReference>
<dbReference type="EMBL" id="PDCK01000044">
    <property type="protein sequence ID" value="PRQ22108.1"/>
    <property type="molecule type" value="Genomic_DNA"/>
</dbReference>
<dbReference type="AlphaFoldDB" id="A0A2P6PJK7"/>
<organism evidence="2 3">
    <name type="scientific">Rosa chinensis</name>
    <name type="common">China rose</name>
    <dbReference type="NCBI Taxonomy" id="74649"/>
    <lineage>
        <taxon>Eukaryota</taxon>
        <taxon>Viridiplantae</taxon>
        <taxon>Streptophyta</taxon>
        <taxon>Embryophyta</taxon>
        <taxon>Tracheophyta</taxon>
        <taxon>Spermatophyta</taxon>
        <taxon>Magnoliopsida</taxon>
        <taxon>eudicotyledons</taxon>
        <taxon>Gunneridae</taxon>
        <taxon>Pentapetalae</taxon>
        <taxon>rosids</taxon>
        <taxon>fabids</taxon>
        <taxon>Rosales</taxon>
        <taxon>Rosaceae</taxon>
        <taxon>Rosoideae</taxon>
        <taxon>Rosoideae incertae sedis</taxon>
        <taxon>Rosa</taxon>
    </lineage>
</organism>
<accession>A0A2P6PJK7</accession>
<dbReference type="OrthoDB" id="785936at2759"/>